<feature type="non-terminal residue" evidence="2">
    <location>
        <position position="359"/>
    </location>
</feature>
<name>A0A5J4THJ3_9EUKA</name>
<comment type="caution">
    <text evidence="2">The sequence shown here is derived from an EMBL/GenBank/DDBJ whole genome shotgun (WGS) entry which is preliminary data.</text>
</comment>
<proteinExistence type="predicted"/>
<protein>
    <submittedName>
        <fullName evidence="2">Uncharacterized protein</fullName>
    </submittedName>
</protein>
<sequence length="359" mass="40704">MIQLRFEQELLDTIFGNINCPSDINSNEMDKLSQSEDYKEAKDAISIQDEKGKHMEMYKQNGNENAAKVKVSLIKGKQKENHNKIDKQSQSDDSSEFETTRLKKERGRLKLRKKIKVQQPRKEKNLTKMIEDQTRNLMNGTTQLQSKLEVKKERNQFTNKSKVLRDNHTSHLTLQKGESLTIKSTRMGLNVDNGMSNHPTLRLKQFSLVSISSQLPLSLDTNGTRQLNGRSSSSILQTLDRQMLSTQDGGNTLQGGTYFQGDGTNLGEAQQKRSQTKLFSYQTVNVDYVPPSTQGQHVFTLQIYDANSQQHDMIHDQNLITAGNTFLSQQTMEIVDFSCTLLQGSLVGKERTLGHGLEF</sequence>
<reference evidence="2 3" key="1">
    <citation type="submission" date="2019-03" db="EMBL/GenBank/DDBJ databases">
        <title>Single cell metagenomics reveals metabolic interactions within the superorganism composed of flagellate Streblomastix strix and complex community of Bacteroidetes bacteria on its surface.</title>
        <authorList>
            <person name="Treitli S.C."/>
            <person name="Kolisko M."/>
            <person name="Husnik F."/>
            <person name="Keeling P."/>
            <person name="Hampl V."/>
        </authorList>
    </citation>
    <scope>NUCLEOTIDE SEQUENCE [LARGE SCALE GENOMIC DNA]</scope>
    <source>
        <strain evidence="2">ST1C</strain>
    </source>
</reference>
<dbReference type="EMBL" id="SNRW01032019">
    <property type="protein sequence ID" value="KAA6357031.1"/>
    <property type="molecule type" value="Genomic_DNA"/>
</dbReference>
<dbReference type="AlphaFoldDB" id="A0A5J4THJ3"/>
<organism evidence="2 3">
    <name type="scientific">Streblomastix strix</name>
    <dbReference type="NCBI Taxonomy" id="222440"/>
    <lineage>
        <taxon>Eukaryota</taxon>
        <taxon>Metamonada</taxon>
        <taxon>Preaxostyla</taxon>
        <taxon>Oxymonadida</taxon>
        <taxon>Streblomastigidae</taxon>
        <taxon>Streblomastix</taxon>
    </lineage>
</organism>
<evidence type="ECO:0000313" key="3">
    <source>
        <dbReference type="Proteomes" id="UP000324800"/>
    </source>
</evidence>
<feature type="compositionally biased region" description="Basic and acidic residues" evidence="1">
    <location>
        <begin position="77"/>
        <end position="90"/>
    </location>
</feature>
<gene>
    <name evidence="2" type="ORF">EZS28_047442</name>
</gene>
<dbReference type="Proteomes" id="UP000324800">
    <property type="component" value="Unassembled WGS sequence"/>
</dbReference>
<evidence type="ECO:0000256" key="1">
    <source>
        <dbReference type="SAM" id="MobiDB-lite"/>
    </source>
</evidence>
<accession>A0A5J4THJ3</accession>
<feature type="region of interest" description="Disordered" evidence="1">
    <location>
        <begin position="75"/>
        <end position="105"/>
    </location>
</feature>
<evidence type="ECO:0000313" key="2">
    <source>
        <dbReference type="EMBL" id="KAA6357031.1"/>
    </source>
</evidence>